<evidence type="ECO:0000313" key="3">
    <source>
        <dbReference type="Proteomes" id="UP001150538"/>
    </source>
</evidence>
<proteinExistence type="predicted"/>
<keyword evidence="3" id="KW-1185">Reference proteome</keyword>
<feature type="region of interest" description="Disordered" evidence="1">
    <location>
        <begin position="74"/>
        <end position="97"/>
    </location>
</feature>
<organism evidence="2 3">
    <name type="scientific">Mycoemilia scoparia</name>
    <dbReference type="NCBI Taxonomy" id="417184"/>
    <lineage>
        <taxon>Eukaryota</taxon>
        <taxon>Fungi</taxon>
        <taxon>Fungi incertae sedis</taxon>
        <taxon>Zoopagomycota</taxon>
        <taxon>Kickxellomycotina</taxon>
        <taxon>Kickxellomycetes</taxon>
        <taxon>Kickxellales</taxon>
        <taxon>Kickxellaceae</taxon>
        <taxon>Mycoemilia</taxon>
    </lineage>
</organism>
<accession>A0A9W8A0P6</accession>
<sequence>MLPMMEANLGSGEEMIYIGTQEDFKNSRKTTKEGYRIIYFNGSLTVFDEALVATDDDSDNEALCSCSYHDHDSESFTNVDNEQEDDGDDASTSSSESLETDLGNMILDILTKSGKNNIFEFTNNKDSGIIKSDKINSKPTICLSADDFRCYASPSSPEEAEILAHKLEQFYDQFVGKICSLGNYRSAIYNTLNPIELYRPVFTTTTVAAAAAATGGGGDGTSFINPIRREFFPFS</sequence>
<name>A0A9W8A0P6_9FUNG</name>
<gene>
    <name evidence="2" type="ORF">H4219_002674</name>
</gene>
<protein>
    <submittedName>
        <fullName evidence="2">Uncharacterized protein</fullName>
    </submittedName>
</protein>
<dbReference type="Proteomes" id="UP001150538">
    <property type="component" value="Unassembled WGS sequence"/>
</dbReference>
<reference evidence="2" key="1">
    <citation type="submission" date="2022-07" db="EMBL/GenBank/DDBJ databases">
        <title>Phylogenomic reconstructions and comparative analyses of Kickxellomycotina fungi.</title>
        <authorList>
            <person name="Reynolds N.K."/>
            <person name="Stajich J.E."/>
            <person name="Barry K."/>
            <person name="Grigoriev I.V."/>
            <person name="Crous P."/>
            <person name="Smith M.E."/>
        </authorList>
    </citation>
    <scope>NUCLEOTIDE SEQUENCE</scope>
    <source>
        <strain evidence="2">NBRC 100468</strain>
    </source>
</reference>
<evidence type="ECO:0000313" key="2">
    <source>
        <dbReference type="EMBL" id="KAJ1918349.1"/>
    </source>
</evidence>
<dbReference type="AlphaFoldDB" id="A0A9W8A0P6"/>
<dbReference type="EMBL" id="JANBPU010000048">
    <property type="protein sequence ID" value="KAJ1918349.1"/>
    <property type="molecule type" value="Genomic_DNA"/>
</dbReference>
<comment type="caution">
    <text evidence="2">The sequence shown here is derived from an EMBL/GenBank/DDBJ whole genome shotgun (WGS) entry which is preliminary data.</text>
</comment>
<evidence type="ECO:0000256" key="1">
    <source>
        <dbReference type="SAM" id="MobiDB-lite"/>
    </source>
</evidence>